<dbReference type="PANTHER" id="PTHR30477">
    <property type="entry name" value="ABC-TRANSPORTER METAL-BINDING PROTEIN"/>
    <property type="match status" value="1"/>
</dbReference>
<dbReference type="Pfam" id="PF00950">
    <property type="entry name" value="ABC-3"/>
    <property type="match status" value="1"/>
</dbReference>
<evidence type="ECO:0000256" key="3">
    <source>
        <dbReference type="ARBA" id="ARBA00022692"/>
    </source>
</evidence>
<name>A0A848G831_9RHOO</name>
<organism evidence="8 9">
    <name type="scientific">Zoogloea dura</name>
    <dbReference type="NCBI Taxonomy" id="2728840"/>
    <lineage>
        <taxon>Bacteria</taxon>
        <taxon>Pseudomonadati</taxon>
        <taxon>Pseudomonadota</taxon>
        <taxon>Betaproteobacteria</taxon>
        <taxon>Rhodocyclales</taxon>
        <taxon>Zoogloeaceae</taxon>
        <taxon>Zoogloea</taxon>
    </lineage>
</organism>
<feature type="transmembrane region" description="Helical" evidence="7">
    <location>
        <begin position="127"/>
        <end position="146"/>
    </location>
</feature>
<sequence>MSLDLLFDPLFRLPFITGLLLAGLLPLIGMYLRLRGEWLAALAFAQMASAGALVAMVMDGPMLLGGALAALLAALFKGLMARAGAHAYVLMMLVAWGAGVLLVANHPLAEQAGHALFDGQLYFTGEAHLAASVVAWGVAAPLLWWLNRSLLLAHVFPEFHRARGLDPRPRLMVFDVLAGMVIALATVSIGVMAAFALVFVPPLIASRFGRSWRAGLALAALVGMLGYSAAFVLSLGFDQPFGPVCALLLVGLVVLPGVKSDRL</sequence>
<evidence type="ECO:0000256" key="6">
    <source>
        <dbReference type="RuleBase" id="RU003943"/>
    </source>
</evidence>
<keyword evidence="9" id="KW-1185">Reference proteome</keyword>
<dbReference type="Proteomes" id="UP000580043">
    <property type="component" value="Unassembled WGS sequence"/>
</dbReference>
<evidence type="ECO:0000256" key="5">
    <source>
        <dbReference type="ARBA" id="ARBA00023136"/>
    </source>
</evidence>
<dbReference type="PANTHER" id="PTHR30477:SF19">
    <property type="entry name" value="METAL ABC TRANSPORTER PERMEASE"/>
    <property type="match status" value="1"/>
</dbReference>
<proteinExistence type="inferred from homology"/>
<reference evidence="8 9" key="1">
    <citation type="submission" date="2020-04" db="EMBL/GenBank/DDBJ databases">
        <title>Zoogloea sp. G-4-1-14 isolated from soil.</title>
        <authorList>
            <person name="Dahal R.H."/>
        </authorList>
    </citation>
    <scope>NUCLEOTIDE SEQUENCE [LARGE SCALE GENOMIC DNA]</scope>
    <source>
        <strain evidence="8 9">G-4-1-14</strain>
    </source>
</reference>
<comment type="subcellular location">
    <subcellularLocation>
        <location evidence="6">Cell membrane</location>
        <topology evidence="6">Multi-pass membrane protein</topology>
    </subcellularLocation>
    <subcellularLocation>
        <location evidence="1">Membrane</location>
        <topology evidence="1">Multi-pass membrane protein</topology>
    </subcellularLocation>
</comment>
<dbReference type="EMBL" id="JABBGA010000008">
    <property type="protein sequence ID" value="NML26563.1"/>
    <property type="molecule type" value="Genomic_DNA"/>
</dbReference>
<dbReference type="GO" id="GO:0010043">
    <property type="term" value="P:response to zinc ion"/>
    <property type="evidence" value="ECO:0007669"/>
    <property type="project" value="TreeGrafter"/>
</dbReference>
<dbReference type="GO" id="GO:0043190">
    <property type="term" value="C:ATP-binding cassette (ABC) transporter complex"/>
    <property type="evidence" value="ECO:0007669"/>
    <property type="project" value="InterPro"/>
</dbReference>
<protein>
    <submittedName>
        <fullName evidence="8">ABC transporter</fullName>
    </submittedName>
</protein>
<feature type="transmembrane region" description="Helical" evidence="7">
    <location>
        <begin position="240"/>
        <end position="258"/>
    </location>
</feature>
<feature type="transmembrane region" description="Helical" evidence="7">
    <location>
        <begin position="63"/>
        <end position="80"/>
    </location>
</feature>
<evidence type="ECO:0000256" key="7">
    <source>
        <dbReference type="SAM" id="Phobius"/>
    </source>
</evidence>
<comment type="caution">
    <text evidence="8">The sequence shown here is derived from an EMBL/GenBank/DDBJ whole genome shotgun (WGS) entry which is preliminary data.</text>
</comment>
<feature type="transmembrane region" description="Helical" evidence="7">
    <location>
        <begin position="39"/>
        <end position="57"/>
    </location>
</feature>
<dbReference type="InterPro" id="IPR037294">
    <property type="entry name" value="ABC_BtuC-like"/>
</dbReference>
<evidence type="ECO:0000256" key="1">
    <source>
        <dbReference type="ARBA" id="ARBA00004141"/>
    </source>
</evidence>
<dbReference type="AlphaFoldDB" id="A0A848G831"/>
<dbReference type="SUPFAM" id="SSF81345">
    <property type="entry name" value="ABC transporter involved in vitamin B12 uptake, BtuC"/>
    <property type="match status" value="1"/>
</dbReference>
<keyword evidence="4 7" id="KW-1133">Transmembrane helix</keyword>
<dbReference type="GO" id="GO:0055085">
    <property type="term" value="P:transmembrane transport"/>
    <property type="evidence" value="ECO:0007669"/>
    <property type="project" value="InterPro"/>
</dbReference>
<dbReference type="InterPro" id="IPR001626">
    <property type="entry name" value="ABC_TroCD"/>
</dbReference>
<dbReference type="RefSeq" id="WP_169146096.1">
    <property type="nucleotide sequence ID" value="NZ_JABBGA010000008.1"/>
</dbReference>
<evidence type="ECO:0000256" key="2">
    <source>
        <dbReference type="ARBA" id="ARBA00008034"/>
    </source>
</evidence>
<keyword evidence="6" id="KW-0813">Transport</keyword>
<gene>
    <name evidence="8" type="ORF">HHL15_12480</name>
</gene>
<keyword evidence="3 6" id="KW-0812">Transmembrane</keyword>
<feature type="transmembrane region" description="Helical" evidence="7">
    <location>
        <begin position="87"/>
        <end position="107"/>
    </location>
</feature>
<evidence type="ECO:0000256" key="4">
    <source>
        <dbReference type="ARBA" id="ARBA00022989"/>
    </source>
</evidence>
<evidence type="ECO:0000313" key="8">
    <source>
        <dbReference type="EMBL" id="NML26563.1"/>
    </source>
</evidence>
<feature type="transmembrane region" description="Helical" evidence="7">
    <location>
        <begin position="171"/>
        <end position="200"/>
    </location>
</feature>
<evidence type="ECO:0000313" key="9">
    <source>
        <dbReference type="Proteomes" id="UP000580043"/>
    </source>
</evidence>
<feature type="transmembrane region" description="Helical" evidence="7">
    <location>
        <begin position="12"/>
        <end position="32"/>
    </location>
</feature>
<feature type="transmembrane region" description="Helical" evidence="7">
    <location>
        <begin position="212"/>
        <end position="233"/>
    </location>
</feature>
<keyword evidence="5 7" id="KW-0472">Membrane</keyword>
<comment type="similarity">
    <text evidence="2 6">Belongs to the ABC-3 integral membrane protein family.</text>
</comment>
<accession>A0A848G831</accession>